<feature type="compositionally biased region" description="Basic and acidic residues" evidence="1">
    <location>
        <begin position="1944"/>
        <end position="1956"/>
    </location>
</feature>
<feature type="compositionally biased region" description="Low complexity" evidence="1">
    <location>
        <begin position="637"/>
        <end position="658"/>
    </location>
</feature>
<feature type="compositionally biased region" description="Polar residues" evidence="1">
    <location>
        <begin position="324"/>
        <end position="333"/>
    </location>
</feature>
<dbReference type="EMBL" id="LR899012">
    <property type="protein sequence ID" value="CAD7087249.1"/>
    <property type="molecule type" value="Genomic_DNA"/>
</dbReference>
<feature type="compositionally biased region" description="Basic and acidic residues" evidence="1">
    <location>
        <begin position="1523"/>
        <end position="1540"/>
    </location>
</feature>
<feature type="compositionally biased region" description="Polar residues" evidence="1">
    <location>
        <begin position="2193"/>
        <end position="2212"/>
    </location>
</feature>
<feature type="region of interest" description="Disordered" evidence="1">
    <location>
        <begin position="2905"/>
        <end position="3011"/>
    </location>
</feature>
<dbReference type="InterPro" id="IPR043504">
    <property type="entry name" value="Peptidase_S1_PA_chymotrypsin"/>
</dbReference>
<feature type="compositionally biased region" description="Polar residues" evidence="1">
    <location>
        <begin position="1782"/>
        <end position="1796"/>
    </location>
</feature>
<dbReference type="InParanoid" id="A0A7R8UUF5"/>
<dbReference type="GO" id="GO:0006508">
    <property type="term" value="P:proteolysis"/>
    <property type="evidence" value="ECO:0007669"/>
    <property type="project" value="InterPro"/>
</dbReference>
<feature type="compositionally biased region" description="Polar residues" evidence="1">
    <location>
        <begin position="2925"/>
        <end position="2949"/>
    </location>
</feature>
<feature type="region of interest" description="Disordered" evidence="1">
    <location>
        <begin position="3347"/>
        <end position="3460"/>
    </location>
</feature>
<feature type="compositionally biased region" description="Low complexity" evidence="1">
    <location>
        <begin position="1558"/>
        <end position="1569"/>
    </location>
</feature>
<feature type="region of interest" description="Disordered" evidence="1">
    <location>
        <begin position="705"/>
        <end position="736"/>
    </location>
</feature>
<feature type="compositionally biased region" description="Low complexity" evidence="1">
    <location>
        <begin position="3752"/>
        <end position="3770"/>
    </location>
</feature>
<feature type="compositionally biased region" description="Basic and acidic residues" evidence="1">
    <location>
        <begin position="377"/>
        <end position="390"/>
    </location>
</feature>
<feature type="region of interest" description="Disordered" evidence="1">
    <location>
        <begin position="3931"/>
        <end position="3950"/>
    </location>
</feature>
<feature type="region of interest" description="Disordered" evidence="1">
    <location>
        <begin position="324"/>
        <end position="429"/>
    </location>
</feature>
<dbReference type="SMART" id="SM00020">
    <property type="entry name" value="Tryp_SPc"/>
    <property type="match status" value="1"/>
</dbReference>
<feature type="region of interest" description="Disordered" evidence="1">
    <location>
        <begin position="612"/>
        <end position="662"/>
    </location>
</feature>
<feature type="compositionally biased region" description="Polar residues" evidence="1">
    <location>
        <begin position="1216"/>
        <end position="1226"/>
    </location>
</feature>
<feature type="compositionally biased region" description="Polar residues" evidence="1">
    <location>
        <begin position="2439"/>
        <end position="2455"/>
    </location>
</feature>
<feature type="compositionally biased region" description="Low complexity" evidence="1">
    <location>
        <begin position="720"/>
        <end position="734"/>
    </location>
</feature>
<feature type="compositionally biased region" description="Low complexity" evidence="1">
    <location>
        <begin position="408"/>
        <end position="418"/>
    </location>
</feature>
<feature type="compositionally biased region" description="Polar residues" evidence="1">
    <location>
        <begin position="959"/>
        <end position="978"/>
    </location>
</feature>
<feature type="region of interest" description="Disordered" evidence="1">
    <location>
        <begin position="1126"/>
        <end position="1154"/>
    </location>
</feature>
<feature type="compositionally biased region" description="Polar residues" evidence="1">
    <location>
        <begin position="4503"/>
        <end position="4518"/>
    </location>
</feature>
<feature type="compositionally biased region" description="Low complexity" evidence="1">
    <location>
        <begin position="3415"/>
        <end position="3432"/>
    </location>
</feature>
<keyword evidence="2" id="KW-0732">Signal</keyword>
<feature type="compositionally biased region" description="Polar residues" evidence="1">
    <location>
        <begin position="2905"/>
        <end position="2917"/>
    </location>
</feature>
<feature type="domain" description="Peptidase S1" evidence="3">
    <location>
        <begin position="4752"/>
        <end position="5150"/>
    </location>
</feature>
<feature type="compositionally biased region" description="Basic and acidic residues" evidence="1">
    <location>
        <begin position="2357"/>
        <end position="2378"/>
    </location>
</feature>
<feature type="compositionally biased region" description="Polar residues" evidence="1">
    <location>
        <begin position="4198"/>
        <end position="4220"/>
    </location>
</feature>
<dbReference type="OMA" id="YITNQPH"/>
<feature type="region of interest" description="Disordered" evidence="1">
    <location>
        <begin position="1375"/>
        <end position="1397"/>
    </location>
</feature>
<feature type="region of interest" description="Disordered" evidence="1">
    <location>
        <begin position="1418"/>
        <end position="1437"/>
    </location>
</feature>
<evidence type="ECO:0000313" key="4">
    <source>
        <dbReference type="EMBL" id="CAD7087249.1"/>
    </source>
</evidence>
<feature type="compositionally biased region" description="Low complexity" evidence="1">
    <location>
        <begin position="1305"/>
        <end position="1316"/>
    </location>
</feature>
<feature type="region of interest" description="Disordered" evidence="1">
    <location>
        <begin position="4383"/>
        <end position="4413"/>
    </location>
</feature>
<feature type="compositionally biased region" description="Polar residues" evidence="1">
    <location>
        <begin position="201"/>
        <end position="218"/>
    </location>
</feature>
<feature type="region of interest" description="Disordered" evidence="1">
    <location>
        <begin position="4574"/>
        <end position="4620"/>
    </location>
</feature>
<feature type="compositionally biased region" description="Low complexity" evidence="1">
    <location>
        <begin position="2562"/>
        <end position="2574"/>
    </location>
</feature>
<feature type="region of interest" description="Disordered" evidence="1">
    <location>
        <begin position="1508"/>
        <end position="1577"/>
    </location>
</feature>
<dbReference type="Proteomes" id="UP000594454">
    <property type="component" value="Chromosome 4"/>
</dbReference>
<feature type="compositionally biased region" description="Low complexity" evidence="1">
    <location>
        <begin position="613"/>
        <end position="629"/>
    </location>
</feature>
<feature type="compositionally biased region" description="Low complexity" evidence="1">
    <location>
        <begin position="522"/>
        <end position="541"/>
    </location>
</feature>
<feature type="region of interest" description="Disordered" evidence="1">
    <location>
        <begin position="3165"/>
        <end position="3220"/>
    </location>
</feature>
<feature type="compositionally biased region" description="Low complexity" evidence="1">
    <location>
        <begin position="3567"/>
        <end position="3588"/>
    </location>
</feature>
<feature type="region of interest" description="Disordered" evidence="1">
    <location>
        <begin position="1246"/>
        <end position="1343"/>
    </location>
</feature>
<feature type="compositionally biased region" description="Polar residues" evidence="1">
    <location>
        <begin position="1642"/>
        <end position="1675"/>
    </location>
</feature>
<feature type="compositionally biased region" description="Polar residues" evidence="1">
    <location>
        <begin position="548"/>
        <end position="561"/>
    </location>
</feature>
<feature type="compositionally biased region" description="Polar residues" evidence="1">
    <location>
        <begin position="478"/>
        <end position="506"/>
    </location>
</feature>
<feature type="region of interest" description="Disordered" evidence="1">
    <location>
        <begin position="786"/>
        <end position="816"/>
    </location>
</feature>
<feature type="compositionally biased region" description="Polar residues" evidence="1">
    <location>
        <begin position="3771"/>
        <end position="3786"/>
    </location>
</feature>
<feature type="chain" id="PRO_5030700588" description="Peptidase S1 domain-containing protein" evidence="2">
    <location>
        <begin position="24"/>
        <end position="5157"/>
    </location>
</feature>
<feature type="region of interest" description="Disordered" evidence="1">
    <location>
        <begin position="3024"/>
        <end position="3093"/>
    </location>
</feature>
<feature type="compositionally biased region" description="Polar residues" evidence="1">
    <location>
        <begin position="1014"/>
        <end position="1048"/>
    </location>
</feature>
<dbReference type="SUPFAM" id="SSF50494">
    <property type="entry name" value="Trypsin-like serine proteases"/>
    <property type="match status" value="2"/>
</dbReference>
<keyword evidence="5" id="KW-1185">Reference proteome</keyword>
<evidence type="ECO:0000313" key="5">
    <source>
        <dbReference type="Proteomes" id="UP000594454"/>
    </source>
</evidence>
<feature type="compositionally biased region" description="Low complexity" evidence="1">
    <location>
        <begin position="2330"/>
        <end position="2341"/>
    </location>
</feature>
<feature type="compositionally biased region" description="Low complexity" evidence="1">
    <location>
        <begin position="4150"/>
        <end position="4166"/>
    </location>
</feature>
<protein>
    <recommendedName>
        <fullName evidence="3">Peptidase S1 domain-containing protein</fullName>
    </recommendedName>
</protein>
<feature type="compositionally biased region" description="Polar residues" evidence="1">
    <location>
        <begin position="2527"/>
        <end position="2542"/>
    </location>
</feature>
<feature type="compositionally biased region" description="Low complexity" evidence="1">
    <location>
        <begin position="2954"/>
        <end position="2965"/>
    </location>
</feature>
<feature type="compositionally biased region" description="Low complexity" evidence="1">
    <location>
        <begin position="2973"/>
        <end position="2985"/>
    </location>
</feature>
<dbReference type="Gene3D" id="2.40.10.10">
    <property type="entry name" value="Trypsin-like serine proteases"/>
    <property type="match status" value="2"/>
</dbReference>
<gene>
    <name evidence="4" type="ORF">HERILL_LOCUS9968</name>
</gene>
<feature type="region of interest" description="Disordered" evidence="1">
    <location>
        <begin position="3534"/>
        <end position="3604"/>
    </location>
</feature>
<feature type="compositionally biased region" description="Polar residues" evidence="1">
    <location>
        <begin position="4383"/>
        <end position="4412"/>
    </location>
</feature>
<feature type="region of interest" description="Disordered" evidence="1">
    <location>
        <begin position="2491"/>
        <end position="2592"/>
    </location>
</feature>
<feature type="compositionally biased region" description="Polar residues" evidence="1">
    <location>
        <begin position="2303"/>
        <end position="2313"/>
    </location>
</feature>
<feature type="compositionally biased region" description="Polar residues" evidence="1">
    <location>
        <begin position="4259"/>
        <end position="4277"/>
    </location>
</feature>
<dbReference type="InterPro" id="IPR001254">
    <property type="entry name" value="Trypsin_dom"/>
</dbReference>
<feature type="compositionally biased region" description="Polar residues" evidence="1">
    <location>
        <begin position="1246"/>
        <end position="1281"/>
    </location>
</feature>
<feature type="region of interest" description="Disordered" evidence="1">
    <location>
        <begin position="134"/>
        <end position="160"/>
    </location>
</feature>
<evidence type="ECO:0000259" key="3">
    <source>
        <dbReference type="PROSITE" id="PS50240"/>
    </source>
</evidence>
<feature type="region of interest" description="Disordered" evidence="1">
    <location>
        <begin position="2742"/>
        <end position="2795"/>
    </location>
</feature>
<feature type="region of interest" description="Disordered" evidence="1">
    <location>
        <begin position="1199"/>
        <end position="1226"/>
    </location>
</feature>
<accession>A0A7R8UUF5</accession>
<feature type="region of interest" description="Disordered" evidence="1">
    <location>
        <begin position="4489"/>
        <end position="4521"/>
    </location>
</feature>
<reference evidence="4 5" key="1">
    <citation type="submission" date="2020-11" db="EMBL/GenBank/DDBJ databases">
        <authorList>
            <person name="Wallbank WR R."/>
            <person name="Pardo Diaz C."/>
            <person name="Kozak K."/>
            <person name="Martin S."/>
            <person name="Jiggins C."/>
            <person name="Moest M."/>
            <person name="Warren A I."/>
            <person name="Generalovic N T."/>
            <person name="Byers J.R.P. K."/>
            <person name="Montejo-Kovacevich G."/>
            <person name="Yen C E."/>
        </authorList>
    </citation>
    <scope>NUCLEOTIDE SEQUENCE [LARGE SCALE GENOMIC DNA]</scope>
</reference>
<feature type="region of interest" description="Disordered" evidence="1">
    <location>
        <begin position="4074"/>
        <end position="4178"/>
    </location>
</feature>
<feature type="region of interest" description="Disordered" evidence="1">
    <location>
        <begin position="3714"/>
        <end position="3812"/>
    </location>
</feature>
<name>A0A7R8UUF5_HERIL</name>
<feature type="compositionally biased region" description="Polar residues" evidence="1">
    <location>
        <begin position="2986"/>
        <end position="3004"/>
    </location>
</feature>
<feature type="signal peptide" evidence="2">
    <location>
        <begin position="1"/>
        <end position="23"/>
    </location>
</feature>
<feature type="compositionally biased region" description="Polar residues" evidence="1">
    <location>
        <begin position="4319"/>
        <end position="4329"/>
    </location>
</feature>
<feature type="compositionally biased region" description="Low complexity" evidence="1">
    <location>
        <begin position="4236"/>
        <end position="4249"/>
    </location>
</feature>
<feature type="region of interest" description="Disordered" evidence="1">
    <location>
        <begin position="4194"/>
        <end position="4277"/>
    </location>
</feature>
<feature type="compositionally biased region" description="Low complexity" evidence="1">
    <location>
        <begin position="4330"/>
        <end position="4349"/>
    </location>
</feature>
<feature type="compositionally biased region" description="Polar residues" evidence="1">
    <location>
        <begin position="1377"/>
        <end position="1390"/>
    </location>
</feature>
<feature type="compositionally biased region" description="Low complexity" evidence="1">
    <location>
        <begin position="4114"/>
        <end position="4130"/>
    </location>
</feature>
<feature type="compositionally biased region" description="Polar residues" evidence="1">
    <location>
        <begin position="4586"/>
        <end position="4602"/>
    </location>
</feature>
<feature type="region of interest" description="Disordered" evidence="1">
    <location>
        <begin position="1626"/>
        <end position="1680"/>
    </location>
</feature>
<feature type="compositionally biased region" description="Polar residues" evidence="1">
    <location>
        <begin position="4138"/>
        <end position="4149"/>
    </location>
</feature>
<feature type="region of interest" description="Disordered" evidence="1">
    <location>
        <begin position="1782"/>
        <end position="1808"/>
    </location>
</feature>
<feature type="compositionally biased region" description="Basic and acidic residues" evidence="1">
    <location>
        <begin position="134"/>
        <end position="154"/>
    </location>
</feature>
<dbReference type="PROSITE" id="PS50240">
    <property type="entry name" value="TRYPSIN_DOM"/>
    <property type="match status" value="1"/>
</dbReference>
<feature type="compositionally biased region" description="Basic and acidic residues" evidence="1">
    <location>
        <begin position="4225"/>
        <end position="4234"/>
    </location>
</feature>
<feature type="compositionally biased region" description="Polar residues" evidence="1">
    <location>
        <begin position="856"/>
        <end position="878"/>
    </location>
</feature>
<feature type="compositionally biased region" description="Polar residues" evidence="1">
    <location>
        <begin position="3028"/>
        <end position="3049"/>
    </location>
</feature>
<feature type="compositionally biased region" description="Polar residues" evidence="1">
    <location>
        <begin position="1966"/>
        <end position="1977"/>
    </location>
</feature>
<feature type="region of interest" description="Disordered" evidence="1">
    <location>
        <begin position="2696"/>
        <end position="2720"/>
    </location>
</feature>
<feature type="region of interest" description="Disordered" evidence="1">
    <location>
        <begin position="2636"/>
        <end position="2669"/>
    </location>
</feature>
<feature type="compositionally biased region" description="Basic and acidic residues" evidence="1">
    <location>
        <begin position="3650"/>
        <end position="3659"/>
    </location>
</feature>
<feature type="region of interest" description="Disordered" evidence="1">
    <location>
        <begin position="1937"/>
        <end position="2005"/>
    </location>
</feature>
<feature type="compositionally biased region" description="Polar residues" evidence="1">
    <location>
        <begin position="569"/>
        <end position="584"/>
    </location>
</feature>
<feature type="region of interest" description="Disordered" evidence="1">
    <location>
        <begin position="4312"/>
        <end position="4365"/>
    </location>
</feature>
<feature type="compositionally biased region" description="Low complexity" evidence="1">
    <location>
        <begin position="3714"/>
        <end position="3724"/>
    </location>
</feature>
<evidence type="ECO:0000256" key="1">
    <source>
        <dbReference type="SAM" id="MobiDB-lite"/>
    </source>
</evidence>
<feature type="region of interest" description="Disordered" evidence="1">
    <location>
        <begin position="844"/>
        <end position="1059"/>
    </location>
</feature>
<feature type="region of interest" description="Disordered" evidence="1">
    <location>
        <begin position="2298"/>
        <end position="2455"/>
    </location>
</feature>
<feature type="region of interest" description="Disordered" evidence="1">
    <location>
        <begin position="522"/>
        <end position="584"/>
    </location>
</feature>
<dbReference type="InterPro" id="IPR009003">
    <property type="entry name" value="Peptidase_S1_PA"/>
</dbReference>
<feature type="compositionally biased region" description="Polar residues" evidence="1">
    <location>
        <begin position="2647"/>
        <end position="2660"/>
    </location>
</feature>
<feature type="compositionally biased region" description="Polar residues" evidence="1">
    <location>
        <begin position="3203"/>
        <end position="3217"/>
    </location>
</feature>
<feature type="compositionally biased region" description="Polar residues" evidence="1">
    <location>
        <begin position="1508"/>
        <end position="1522"/>
    </location>
</feature>
<feature type="compositionally biased region" description="Basic and acidic residues" evidence="1">
    <location>
        <begin position="334"/>
        <end position="345"/>
    </location>
</feature>
<feature type="compositionally biased region" description="Polar residues" evidence="1">
    <location>
        <begin position="3549"/>
        <end position="3566"/>
    </location>
</feature>
<organism evidence="4 5">
    <name type="scientific">Hermetia illucens</name>
    <name type="common">Black soldier fly</name>
    <dbReference type="NCBI Taxonomy" id="343691"/>
    <lineage>
        <taxon>Eukaryota</taxon>
        <taxon>Metazoa</taxon>
        <taxon>Ecdysozoa</taxon>
        <taxon>Arthropoda</taxon>
        <taxon>Hexapoda</taxon>
        <taxon>Insecta</taxon>
        <taxon>Pterygota</taxon>
        <taxon>Neoptera</taxon>
        <taxon>Endopterygota</taxon>
        <taxon>Diptera</taxon>
        <taxon>Brachycera</taxon>
        <taxon>Stratiomyomorpha</taxon>
        <taxon>Stratiomyidae</taxon>
        <taxon>Hermetiinae</taxon>
        <taxon>Hermetia</taxon>
    </lineage>
</organism>
<feature type="compositionally biased region" description="Polar residues" evidence="1">
    <location>
        <begin position="2696"/>
        <end position="2708"/>
    </location>
</feature>
<feature type="compositionally biased region" description="Low complexity" evidence="1">
    <location>
        <begin position="4603"/>
        <end position="4619"/>
    </location>
</feature>
<dbReference type="Pfam" id="PF00089">
    <property type="entry name" value="Trypsin"/>
    <property type="match status" value="2"/>
</dbReference>
<feature type="compositionally biased region" description="Polar residues" evidence="1">
    <location>
        <begin position="1334"/>
        <end position="1343"/>
    </location>
</feature>
<feature type="region of interest" description="Disordered" evidence="1">
    <location>
        <begin position="455"/>
        <end position="506"/>
    </location>
</feature>
<feature type="compositionally biased region" description="Low complexity" evidence="1">
    <location>
        <begin position="354"/>
        <end position="364"/>
    </location>
</feature>
<feature type="compositionally biased region" description="Basic and acidic residues" evidence="1">
    <location>
        <begin position="1199"/>
        <end position="1214"/>
    </location>
</feature>
<feature type="compositionally biased region" description="Low complexity" evidence="1">
    <location>
        <begin position="2744"/>
        <end position="2755"/>
    </location>
</feature>
<feature type="compositionally biased region" description="Acidic residues" evidence="1">
    <location>
        <begin position="176"/>
        <end position="185"/>
    </location>
</feature>
<feature type="compositionally biased region" description="Polar residues" evidence="1">
    <location>
        <begin position="4350"/>
        <end position="4365"/>
    </location>
</feature>
<sequence length="5157" mass="549094">MDLVAILWLLLFLSKVTLPVASGIKEGKELDMKRSIRSVADRRALIPFRKILEAMLRKKSTIIPVMPYIGIDNGPFYDSMSDYDYSESDTNYKSPKYGKTRESSLKGQEEYDYNDLYEDNARVKDNSKKYIESSRRWPPVRHDTKQIRDDEDFKPIGIPGRNFVPVAAKPSYMTAEPEDYPDYSDELSQSSEEPDTTTTTLQSEASTTNISSSTKLDSVEATSSTRIWNQAQSSTKAASTKFTKFSSLSDSLFQRSTDGTVPDVNPSTQTVKNREKTLSQFETTTEKRTTVKSLYSSTQIVPNLIDKHNESHYTHSSRYGYFQEVTTPGTATKSRIESRSTEDKSLSGSTRAASHTTQSTGTSSSERHSNGESVLEENQRLKSTYSEKKSTSTVPDINSKRLGTSRATSSQHVTTSHSQLKERTSPSRELPVVTFTGVDSSTKYSPEDLTGMVTSTSTEKHFSPFSSATEKELKDSATQEISDATKSRWSPSTTQQSDLFSGTSHYIEPSRNNVSIMVLTSTTESGSTHGMSHSTSRTTASHTKRPGGSSSPEINTNTQIIQEEEISPVATSSGSEPRQAMTPTSINVNSLTSTMETNAHRSPSTIGQLNLVSASSHSSKPSSDTLSTTAPTVAIESSSSQSQSHSTSRTPTSHTATPGATSSLQIASNAQTILEEIESLPVATSREPKSAMPLTYSNANSVRSTVADIDSSRQPDTNRSITSHTSSIPASHSSPTEKILFSRVPSKVTVAGIASPKSDITGITNLVAKESTSRYSWPSSSVSKEKVTKGITVSTSHSIPSINKSSHTSPSTVGQLHQLTASSHSSELSQVTLRTVVPVKAIMSSSSQSHSDSKSKPTVSHTEQTGRHSTFQTGSNGQIVLEERTNSPIVTFSGSEPRSVTTPTYNNAHSSKSTVIDSSTQPGTARVTTPHARSSPSSLSNVIERILPSHEPTGVTVGSVHSSTQFGTTEDTNFSTSKLTERHSPSFSSVSKEEAANDISDSTPHSILGIENSPGRSSEGQLDLFSTSSHNTGSPRITPLAPSTTEFSTSEDHNNSESSTIASLLELPWGTSSPQIDSTVQFPLEATKSLPAATSGGTQPKSAMTPTYSNALSTKFFVGDIDSSRQPHTGKVTTSYEISSPTSRSNLTEGTLLSQGTSRVIETSAGSSTQPGITDVTNMIGSKASEKYFSLFSSWPKEESTRKVTDSNSHERKSSPIVTYSSSQPMPTMISTYRSTHSPKPTIFNINLSRQPNRGRVTTSHAVSSPTSHPSLVEKTLSSKIASPPSVTAAEPNTQSSTRKVIYTSSGGHSSSFSSASKKEATAEITEPTFHGIPNTNSSPSTITQLISFSSSSHSSEHPRVTPPTKILTSAIEPISNEGQRPSGLSTSVPHTDLPERTDNLQIDSKTQIIPEDLKISQVTTPSESEPKSATAPMLSNAHSFPSTVADIDSSRQPHMGKVTDLHAVLTPASHSSLIDKRLHSQVPSTVTVTGIGSSTQLSNTSQINLIGNDSTERYSSPFSSVSRKEASTKMIDSDSHVTADIKISPQESPSTMGRLHSVSPSSHSSESSRITLPTKVSTSAIESSTNEVLSHSESSITASYTESLGSSPQIDSVAQIVREQITSLPVATSSESESWPAMTPPYSSDSSRQPDTGRVTTSHAITSSASRSNLTGGTLPSRVPSMVTVSSAISNTQTDTAGHTNLIETEATEILFPSFSSWPKEKATTKITDSNFDGIPGLENSAHGSTSIVGHSFTASSQTNEYSRDILPTVVPASTIKSISNESKNHLESSTTASDTKPPRGASSPQIDLSNQFNQEEIINMSVAAISGSQPRPTMTPKYSNSVSTISEIYGSRQSDIGTVLTPTSHSNLTEKILPSQVPSVVTATSAGPDITNLIGSESTARGISDINQSLHSSLSIIAQLHSFSTPRVILTTTAPTSLIESSSRESQGHSESKRTGSPTEAAGGTSSSQIDSNGQFVLEERKSSPASASSNSQQKATMTPMYRNVHSTKSTIPEIESTKHPSRDSVTALHTLLPPANHSSHAEGTLPSKVASTSIVTSLDSSTQYSPSDMIHLITSTSTERRPSTFSSNIFKEESTTEMTDSTFHGIPDTHGSSSIIGQLVSFSASSHVGEHSPVTLSTKVPTSAIESISNQGQSPSGLITTTSHNGGTSNLQIDSNAPAILEDIKISQLATSRESQPKSAMTPTYSNVHSSSSSIADIDSSRQPDTGKVTASYAVSSPESRFILTERTLPSQTTSKVTETSTGISTQFGISVKNMIGSESTEKYFSSFSSWSKEEGVTGVTDSNPHSITDLNKDLHWSPSTTGQLHSFSTSSNSSKSSRVILPTTVPTSVIESSSRDSESHSESRRTSSHIEPHRGTSSPQIDSSDQFNLEEKSSSPASTFRSNQPRATMPLTYRSPYSPKPTNPDIDSTRHPNRNRVTTPHTILSPVNDSSAIDGTLPSEVVSIATVTSLESSTQSGPTDMIHLVTSKSTERHSSSFSSVSKEEPDSKITEPTFNGITDMPRSPSTIDQLVSLPASSHSSEEFRVTPPTKFPTIATESSSNEGQSSSKLSTTASHTELPGRTDNSQIDSNTQIILEDVKIPPVATSSGSKPRPTVTPTYSNVYGFKSTIADIDSSRHPHTGRVTDSQTITPPASHSSRIKETYSRVPSTITVTSSSSSNQFGDTSQISLFGNESAGRHSSSFSSLPRKEVTTDIDSTSHGIADVKISLQTSPSTMSRLYSFSASSPSGEPSRVTLQPVVPTSPVKSISSEGQTQSASGKGASNTELPRGTSSLEIHPNAQITLEAVRNFPVATSSLSEPSSVMTPKYSNAHDLKSTIANIVLTSQLDTGRVTDSHAISSPASHSNLIEKILPSRVPMTVAITGVASSTQSGTTGTMHLVGSESTEGRFSSFSSWPKEKSTTEITDSTSHGIPNANKSLHSSSSTVGRFHSVLPSSHSSESSRTTLPTRAPASAIESSASEIQNHSESNTTASHTESPGVTSSSQIDSSPQIILEEITSGPVATASESEPRSTITTPYSSAHSFKSSVADIDSSREPNPGRLTTSYAVSSPASRSNLTKRTLPSRVPPTGTVTRALSNTQSGITDYTDIIGTESAKRLVPPVSSWSKEEVTTEIIDSYSNGIPGVENSADWSSTTIPQLHSFKTSSQSSERSRDALQTAVPTSAIESISDEGESHLEASTIVSNTKPRGGTSSPRIGLNDQIVLEEITNVSVATTSRSQPRQTPKYSNSETTIPEIEASKQPDIGRVTTSHLIRSPTSRSSLTEKIIPSRVAPAVTVTSATTKVTNLIKSESTEAAIEATDSTSHGIPDVNKSSLSTISQLNSFSTSSHSSKHSRATLPPTLPTSIVESSSRESQSNPESKRTSSHTEPPGGTSSLPIDSNGHFVLELTKGSPAATSRSSRPRATIASTNSNTDFPESTFLDIDSSGQSTQSDRNRVATSHTVSSPASLLNLAEKTLPAKVAPVATITVVESSSQSSPTQVILLVQNQSTTRRASSFSSVFKKEATTEITDFTSHDTPGVEESVRRTPSTEGHLDSFSTPLQTSRSRISAIESSSSGVQGRSASSTTASDTEPLRASSLQSDSNGQFILEEIISSPVVTFIGSQKTSAMTPTYSKTHSPKSTVVEIDSSRQPDKGRLTTSYAISSPASRTNLIGRTLFSRVPSTLTVTSAGSSSQSDTIGIAHLIGVESSEGHSSSFSSVSQREATTEIIDSTSHGIADLKTNSHRSPSTTSRMASFSASSYSSKPSLVTTLTTIPNRATESSTSEDRGYSESSTTTSRTELPRGTSSPQIDSIVQVLFERKTSLPVGTPSGSRLSPVMTPKYGDVRSFKFSVADIDAVRVTTPYTISLPASRFNLTEKSLPSRIPSAATVTTRGSNTQPGTTEVTNLIRSKLTERTGAPKEKVTTEIIGSTSHGSPDVKSSPRRPRSTIGLLDSFSTSSHFSEHSWVTTPTKFDLEEITSSPVVASSRSQPRSVMTPKYAYSYTSTVADIDSSRQPGTKKVSTSHAVSSPVSHSSLIEGILTSRVPMAVKGTSLGSSTHSGAKHVTNLVGRESTEKHSSSFPNVAKDEATTEIIGSSSSSIADENTSPHRSSSTMRRSDSFSASTHSSEHSRVTPLTTVPTSAIESSISGGQSLSKSSTSASVTKLPGGTSSSQIDSIAQFVPDELRSLPVATYSGSPPRSVMTPTYSNSHSSKSSVADIDLSRQPDRGRVTTSHTASSPPSHSSLAEKTLPSKVASTAATTNVESSTQSSPTEVIYLSTEKHSSSVTSVSKEEVTTIIADSTFHHIPDTESSLHRSSSTEGHLNSFSTPSQTSSSKVHSQSESSRTASQTEPPGGTSSIQIESNGQFILEEITSSPVATSSGSQLRLGMTSTAPKSEIKSTTTTSHSRLIERAPSSPFPMSVTFTGIDSGSQPSPTGVMDLIISTSGGRHPSSSSRIPTKIVTPKSIDLSTRYISDVTRSYSKSLSTIGHSGSEDESTSINGQSDSGSNATVSHTERHLRASSIGIDSGGQSFPRKVTYSRLITSDKPHTKGAETSSDVSEFSKLSTKTVGTSEHLVSEPIQLSHSLGGQSRLSEVTNASPNGTSSGASTSTSPVGSILPAKFASDARTRGTFWNSRAVLNNTANVSTVSYSRNRFASTTILPHLTKVAAATRIVFYNCTCVKAIPLIGATKAMATSVSTESPDSASVVPQEENVSASTIDFSRMTVRTASSKFGSISEPGPSLNDIVASSRNLEISDFPSTIVLKRHLTDESILCFGSLITYNFVLTAASCVVDKVHRKGTFKNGYLLAGTRSQIGCIGPCQYRREEKTMVQPEYWKRKMGVSDVALVMLGRPFCPSEYVRPASLSINLGELGSPVEMKFTVPIFVAILLVTDVLAIDNFVRKRSMVKPLYLGSLPGVVLLKHHLSDDGVVGLGHLITPHHVLTSGAAVANRTEKRLTFSGFVIGGTILRSRPSWPSQHRGIVNLTVHPGFFSDDNINYDDIAIITLNKPFVEDANIRHSPAAFRPAILNKRVFSPGFTLTEQMDWSVEKLHVGITHIDGNWGCSNEHISADKYFCIHLRTGEIGGPVYEARHLVGIVSRKESDTTFGNIVSSLHYYKEFIENNTVVGTGTPNEIDDWVPQSNDEFEVVEL</sequence>
<feature type="region of interest" description="Disordered" evidence="1">
    <location>
        <begin position="3632"/>
        <end position="3660"/>
    </location>
</feature>
<feature type="compositionally biased region" description="Low complexity" evidence="1">
    <location>
        <begin position="3794"/>
        <end position="3803"/>
    </location>
</feature>
<evidence type="ECO:0000256" key="2">
    <source>
        <dbReference type="SAM" id="SignalP"/>
    </source>
</evidence>
<feature type="compositionally biased region" description="Polar residues" evidence="1">
    <location>
        <begin position="3632"/>
        <end position="3644"/>
    </location>
</feature>
<dbReference type="GO" id="GO:0004252">
    <property type="term" value="F:serine-type endopeptidase activity"/>
    <property type="evidence" value="ECO:0007669"/>
    <property type="project" value="InterPro"/>
</dbReference>
<feature type="compositionally biased region" description="Polar residues" evidence="1">
    <location>
        <begin position="2379"/>
        <end position="2391"/>
    </location>
</feature>
<feature type="region of interest" description="Disordered" evidence="1">
    <location>
        <begin position="174"/>
        <end position="218"/>
    </location>
</feature>
<feature type="compositionally biased region" description="Polar residues" evidence="1">
    <location>
        <begin position="3064"/>
        <end position="3084"/>
    </location>
</feature>
<feature type="compositionally biased region" description="Low complexity" evidence="1">
    <location>
        <begin position="3368"/>
        <end position="3381"/>
    </location>
</feature>
<feature type="compositionally biased region" description="Polar residues" evidence="1">
    <location>
        <begin position="2398"/>
        <end position="2410"/>
    </location>
</feature>
<feature type="compositionally biased region" description="Polar residues" evidence="1">
    <location>
        <begin position="886"/>
        <end position="941"/>
    </location>
</feature>
<feature type="compositionally biased region" description="Polar residues" evidence="1">
    <location>
        <begin position="3448"/>
        <end position="3460"/>
    </location>
</feature>
<feature type="compositionally biased region" description="Polar residues" evidence="1">
    <location>
        <begin position="791"/>
        <end position="816"/>
    </location>
</feature>
<feature type="compositionally biased region" description="Polar residues" evidence="1">
    <location>
        <begin position="2767"/>
        <end position="2795"/>
    </location>
</feature>
<feature type="region of interest" description="Disordered" evidence="1">
    <location>
        <begin position="2193"/>
        <end position="2236"/>
    </location>
</feature>
<proteinExistence type="predicted"/>
<feature type="region of interest" description="Disordered" evidence="1">
    <location>
        <begin position="2150"/>
        <end position="2169"/>
    </location>
</feature>